<keyword evidence="3" id="KW-1185">Reference proteome</keyword>
<dbReference type="EMBL" id="CP041345">
    <property type="protein sequence ID" value="QKG79694.1"/>
    <property type="molecule type" value="Genomic_DNA"/>
</dbReference>
<organism evidence="2 3">
    <name type="scientific">Tenuifilum thalassicum</name>
    <dbReference type="NCBI Taxonomy" id="2590900"/>
    <lineage>
        <taxon>Bacteria</taxon>
        <taxon>Pseudomonadati</taxon>
        <taxon>Bacteroidota</taxon>
        <taxon>Bacteroidia</taxon>
        <taxon>Bacteroidales</taxon>
        <taxon>Tenuifilaceae</taxon>
        <taxon>Tenuifilum</taxon>
    </lineage>
</organism>
<dbReference type="Gene3D" id="2.60.120.10">
    <property type="entry name" value="Jelly Rolls"/>
    <property type="match status" value="1"/>
</dbReference>
<dbReference type="InterPro" id="IPR014710">
    <property type="entry name" value="RmlC-like_jellyroll"/>
</dbReference>
<dbReference type="Proteomes" id="UP000500961">
    <property type="component" value="Chromosome"/>
</dbReference>
<protein>
    <submittedName>
        <fullName evidence="2">Cupin domain-containing protein</fullName>
    </submittedName>
</protein>
<evidence type="ECO:0000313" key="2">
    <source>
        <dbReference type="EMBL" id="QKG79694.1"/>
    </source>
</evidence>
<dbReference type="KEGG" id="ttz:FHG85_05270"/>
<evidence type="ECO:0000313" key="3">
    <source>
        <dbReference type="Proteomes" id="UP000500961"/>
    </source>
</evidence>
<reference evidence="2 3" key="1">
    <citation type="submission" date="2019-07" db="EMBL/GenBank/DDBJ databases">
        <title>Thalassofilum flectens gen. nov., sp. nov., a novel moderate thermophilic anaerobe from a shallow sea hot spring in Kunashir Island (Russia), representing a new family in the order Bacteroidales, and proposal of Thalassofilacea fam. nov.</title>
        <authorList>
            <person name="Kochetkova T.V."/>
            <person name="Podosokorskaya O.A."/>
            <person name="Novikov A."/>
            <person name="Elcheninov A.G."/>
            <person name="Toshchakov S.V."/>
            <person name="Kublanov I.V."/>
        </authorList>
    </citation>
    <scope>NUCLEOTIDE SEQUENCE [LARGE SCALE GENOMIC DNA]</scope>
    <source>
        <strain evidence="2 3">38-H</strain>
    </source>
</reference>
<dbReference type="RefSeq" id="WP_173073705.1">
    <property type="nucleotide sequence ID" value="NZ_CP041345.1"/>
</dbReference>
<dbReference type="Pfam" id="PF07883">
    <property type="entry name" value="Cupin_2"/>
    <property type="match status" value="1"/>
</dbReference>
<gene>
    <name evidence="2" type="ORF">FHG85_05270</name>
</gene>
<proteinExistence type="predicted"/>
<sequence>MLKLTSLSDAPRVPFDLDGRIMFSSQKVEMVHLTLKPGEKIPMHSNPFEVVFYLLEGELELIVNSDSVTLIPDSTVHVGIDENRSLENKAAKIARVLVIKVF</sequence>
<accession>A0A7D4AWR6</accession>
<name>A0A7D4AWR6_9BACT</name>
<evidence type="ECO:0000259" key="1">
    <source>
        <dbReference type="Pfam" id="PF07883"/>
    </source>
</evidence>
<dbReference type="SUPFAM" id="SSF51182">
    <property type="entry name" value="RmlC-like cupins"/>
    <property type="match status" value="1"/>
</dbReference>
<dbReference type="InterPro" id="IPR011051">
    <property type="entry name" value="RmlC_Cupin_sf"/>
</dbReference>
<feature type="domain" description="Cupin type-2" evidence="1">
    <location>
        <begin position="32"/>
        <end position="99"/>
    </location>
</feature>
<dbReference type="AlphaFoldDB" id="A0A7D4AWR6"/>
<dbReference type="InterPro" id="IPR013096">
    <property type="entry name" value="Cupin_2"/>
</dbReference>